<comment type="caution">
    <text evidence="2">The sequence shown here is derived from an EMBL/GenBank/DDBJ whole genome shotgun (WGS) entry which is preliminary data.</text>
</comment>
<sequence length="342" mass="36521">MALPALRPAAEGATAPALRVAGSTDLPVFEPVLRDYQRLHPEVAIRYEKFSTQALYQEAATGQPPHAPSPVGPADLLASSSMDLQARLANDGHAQPHRSDATAALPGWARWRDEVFGFSYEPMVIAYDTRCFTAATAPATHRQLLDLLRDPARPLQGRIGTYDLQASGIGYLAATQDARIDGNAGALPAALADNRAVRAEHASALLDRIAAGTLALAYNMPGSYVQGRIAAGAPIGMVLPRDYTLVIAHTALIPRNAPHPAEARRFLDYLLSPRGQTVLARESRILPIRADVERAAHPTGALRPIPLGPGLLVYQDQRKRARFLEVWSAGGGAAAAVASPIR</sequence>
<keyword evidence="1" id="KW-0732">Signal</keyword>
<dbReference type="Pfam" id="PF13531">
    <property type="entry name" value="SBP_bac_11"/>
    <property type="match status" value="1"/>
</dbReference>
<dbReference type="Proteomes" id="UP000247540">
    <property type="component" value="Unassembled WGS sequence"/>
</dbReference>
<name>A0A318SH90_9BURK</name>
<evidence type="ECO:0000313" key="2">
    <source>
        <dbReference type="EMBL" id="PYE78193.1"/>
    </source>
</evidence>
<proteinExistence type="predicted"/>
<dbReference type="Gene3D" id="3.40.190.10">
    <property type="entry name" value="Periplasmic binding protein-like II"/>
    <property type="match status" value="2"/>
</dbReference>
<dbReference type="OrthoDB" id="8673316at2"/>
<dbReference type="PANTHER" id="PTHR30006:SF25">
    <property type="entry name" value="PHOSPHOGLYCERATE TRANSPORT REGULATORY PROTEIN PGTC"/>
    <property type="match status" value="1"/>
</dbReference>
<reference evidence="2 3" key="1">
    <citation type="submission" date="2018-06" db="EMBL/GenBank/DDBJ databases">
        <title>Genomic Encyclopedia of Type Strains, Phase III (KMG-III): the genomes of soil and plant-associated and newly described type strains.</title>
        <authorList>
            <person name="Whitman W."/>
        </authorList>
    </citation>
    <scope>NUCLEOTIDE SEQUENCE [LARGE SCALE GENOMIC DNA]</scope>
    <source>
        <strain evidence="2 3">CECT 7646</strain>
    </source>
</reference>
<protein>
    <submittedName>
        <fullName evidence="2">Iron(III) transport system substrate-binding protein</fullName>
    </submittedName>
</protein>
<dbReference type="AlphaFoldDB" id="A0A318SH90"/>
<dbReference type="GO" id="GO:0030288">
    <property type="term" value="C:outer membrane-bounded periplasmic space"/>
    <property type="evidence" value="ECO:0007669"/>
    <property type="project" value="TreeGrafter"/>
</dbReference>
<accession>A0A318SH90</accession>
<organism evidence="2 3">
    <name type="scientific">Xylophilus ampelinus</name>
    <dbReference type="NCBI Taxonomy" id="54067"/>
    <lineage>
        <taxon>Bacteria</taxon>
        <taxon>Pseudomonadati</taxon>
        <taxon>Pseudomonadota</taxon>
        <taxon>Betaproteobacteria</taxon>
        <taxon>Burkholderiales</taxon>
        <taxon>Xylophilus</taxon>
    </lineage>
</organism>
<keyword evidence="3" id="KW-1185">Reference proteome</keyword>
<evidence type="ECO:0000256" key="1">
    <source>
        <dbReference type="ARBA" id="ARBA00022729"/>
    </source>
</evidence>
<dbReference type="EMBL" id="QJTC01000009">
    <property type="protein sequence ID" value="PYE78193.1"/>
    <property type="molecule type" value="Genomic_DNA"/>
</dbReference>
<dbReference type="SUPFAM" id="SSF53850">
    <property type="entry name" value="Periplasmic binding protein-like II"/>
    <property type="match status" value="1"/>
</dbReference>
<evidence type="ECO:0000313" key="3">
    <source>
        <dbReference type="Proteomes" id="UP000247540"/>
    </source>
</evidence>
<gene>
    <name evidence="2" type="ORF">DFQ15_109106</name>
</gene>
<dbReference type="PANTHER" id="PTHR30006">
    <property type="entry name" value="THIAMINE-BINDING PERIPLASMIC PROTEIN-RELATED"/>
    <property type="match status" value="1"/>
</dbReference>
<dbReference type="RefSeq" id="WP_158529025.1">
    <property type="nucleotide sequence ID" value="NZ_JAMOFZ010000009.1"/>
</dbReference>